<feature type="compositionally biased region" description="Basic residues" evidence="4">
    <location>
        <begin position="1073"/>
        <end position="1090"/>
    </location>
</feature>
<dbReference type="SMART" id="SM00279">
    <property type="entry name" value="HhH2"/>
    <property type="match status" value="1"/>
</dbReference>
<evidence type="ECO:0000256" key="3">
    <source>
        <dbReference type="SAM" id="Coils"/>
    </source>
</evidence>
<proteinExistence type="predicted"/>
<feature type="domain" description="XPG-I" evidence="5">
    <location>
        <begin position="790"/>
        <end position="859"/>
    </location>
</feature>
<dbReference type="InterPro" id="IPR006086">
    <property type="entry name" value="XPG-I_dom"/>
</dbReference>
<feature type="coiled-coil region" evidence="3">
    <location>
        <begin position="746"/>
        <end position="773"/>
    </location>
</feature>
<feature type="compositionally biased region" description="Polar residues" evidence="4">
    <location>
        <begin position="1035"/>
        <end position="1056"/>
    </location>
</feature>
<dbReference type="Gene3D" id="1.10.150.20">
    <property type="entry name" value="5' to 3' exonuclease, C-terminal subdomain"/>
    <property type="match status" value="1"/>
</dbReference>
<dbReference type="Pfam" id="PF00867">
    <property type="entry name" value="XPG_I"/>
    <property type="match status" value="1"/>
</dbReference>
<accession>A0ABR2W2Z9</accession>
<dbReference type="InterPro" id="IPR019974">
    <property type="entry name" value="XPG_CS"/>
</dbReference>
<dbReference type="Gene3D" id="3.40.50.1010">
    <property type="entry name" value="5'-nuclease"/>
    <property type="match status" value="1"/>
</dbReference>
<name>A0ABR2W2Z9_9FUNG</name>
<feature type="region of interest" description="Disordered" evidence="4">
    <location>
        <begin position="42"/>
        <end position="70"/>
    </location>
</feature>
<keyword evidence="2" id="KW-0539">Nucleus</keyword>
<feature type="compositionally biased region" description="Basic and acidic residues" evidence="4">
    <location>
        <begin position="613"/>
        <end position="628"/>
    </location>
</feature>
<feature type="compositionally biased region" description="Low complexity" evidence="4">
    <location>
        <begin position="506"/>
        <end position="515"/>
    </location>
</feature>
<dbReference type="InterPro" id="IPR006084">
    <property type="entry name" value="XPG/Rad2"/>
</dbReference>
<gene>
    <name evidence="6" type="primary">RAD2_1</name>
    <name evidence="6" type="ORF">K7432_005573</name>
</gene>
<dbReference type="Proteomes" id="UP001479436">
    <property type="component" value="Unassembled WGS sequence"/>
</dbReference>
<dbReference type="CDD" id="cd09868">
    <property type="entry name" value="PIN_XPG_RAD2"/>
    <property type="match status" value="1"/>
</dbReference>
<dbReference type="PRINTS" id="PR00853">
    <property type="entry name" value="XPGRADSUPER"/>
</dbReference>
<dbReference type="InterPro" id="IPR008918">
    <property type="entry name" value="HhH2"/>
</dbReference>
<evidence type="ECO:0000313" key="7">
    <source>
        <dbReference type="Proteomes" id="UP001479436"/>
    </source>
</evidence>
<dbReference type="EMBL" id="JASJQH010007099">
    <property type="protein sequence ID" value="KAK9718311.1"/>
    <property type="molecule type" value="Genomic_DNA"/>
</dbReference>
<comment type="subcellular location">
    <subcellularLocation>
        <location evidence="1">Nucleus</location>
    </subcellularLocation>
</comment>
<dbReference type="InterPro" id="IPR029060">
    <property type="entry name" value="PIN-like_dom_sf"/>
</dbReference>
<feature type="compositionally biased region" description="Basic and acidic residues" evidence="4">
    <location>
        <begin position="536"/>
        <end position="545"/>
    </location>
</feature>
<dbReference type="PANTHER" id="PTHR16171:SF7">
    <property type="entry name" value="DNA REPAIR PROTEIN RAD2"/>
    <property type="match status" value="1"/>
</dbReference>
<sequence>MQRFLESTGATKRTSTVLKGRIASEADREYVLIKNDDVAGGWTMGIKSKKEDPNAGTKETPVKLDSSDEDEEFEEVEVPGISQTSTPKLSSMDVPFFHSSLIPTPKTQTDHLVNDMGSYVDDNESIENVMERFKKLEEANSSTESNEVAISTSGLFDIGETKQNTLQKEYLEKPPDPALFVNDEQVYDYWINQVPPEFKFIFPLYEIILKEAVYDFSEAARDSIILSFSRKLEKTSEDNVSQDKVIAYTFYIVFCRFVNEWKKMWQQIDIKEEDTSENTPNVLASDPDSIETIQSGSPSKEQLQTHTPTKKKHTSVSHNENSGTRFASQFESCYELHTSDTEGDMFFEEVSFSLSNENHSPNLMDKQTTTPTVNENDLEELYNIDFSSSFLQPSLTSKQEKSSNLLNTTPESKFAISDDLNTSLQSGFTKTSKIESKFFKLSSTNKSKATEVKEEPSSQSSFDRQTVQIIEDKNESDILLDSVKSNVETSNPVLEDLSQKIEFSKSESPSESSCSAALDLRDHESSEKTFSSEVVSKNDEADVLKSNKLQPPLEDIQPASSPSELPLEGAYDLVESIPQATSAFETNPSQDPTALPIKENPIHIRESSPPMETEFKTASKDSESPKEARIVSTPIKARSNLSPKFTTPVFTRSQTEYSSGRSEQPLYISPETIKIISSGGATVSKRSIIDHHSQTSVSPTKSRRITDEPKTSTSAIELFDSDDEDVATHLDEENSEFAQFVSALKNKDIETVHRELESEVKDLNMQMRKDQRDVSNPSNNMISDIQDLLRLFGIPYVVAPMEAEAQCAELLKLSLVDGIVTDDSDVFLFGGTKIYRNMFNQSKFVECYQSSDLEREMKLDQDKLISLAYLLGSDYTEGVTGVGVVNAMEILNEWSGEEGLRRFKEWWNDLSNVSKDPPIRKKLRNILKKCYIPSSFPDLRVREAYVNPMVDDSDQKFQWGIPDLDGLRGYMQDKLRWPESKTDETLIPIIRNINQRKLVGNQTTLDGFLGPSPERTATHKSARIRDIVSKWVHGSQDTEPSTSPTKHSLDSDSTPDGSEDEAEVVPVSEPVKSRGRGRGRGRARGKRGNSKSRMTTTRGGKK</sequence>
<organism evidence="6 7">
    <name type="scientific">Basidiobolus ranarum</name>
    <dbReference type="NCBI Taxonomy" id="34480"/>
    <lineage>
        <taxon>Eukaryota</taxon>
        <taxon>Fungi</taxon>
        <taxon>Fungi incertae sedis</taxon>
        <taxon>Zoopagomycota</taxon>
        <taxon>Entomophthoromycotina</taxon>
        <taxon>Basidiobolomycetes</taxon>
        <taxon>Basidiobolales</taxon>
        <taxon>Basidiobolaceae</taxon>
        <taxon>Basidiobolus</taxon>
    </lineage>
</organism>
<dbReference type="PROSITE" id="PS00842">
    <property type="entry name" value="XPG_2"/>
    <property type="match status" value="1"/>
</dbReference>
<feature type="compositionally biased region" description="Polar residues" evidence="4">
    <location>
        <begin position="457"/>
        <end position="466"/>
    </location>
</feature>
<evidence type="ECO:0000259" key="5">
    <source>
        <dbReference type="SMART" id="SM00484"/>
    </source>
</evidence>
<dbReference type="SUPFAM" id="SSF88723">
    <property type="entry name" value="PIN domain-like"/>
    <property type="match status" value="1"/>
</dbReference>
<keyword evidence="3" id="KW-0175">Coiled coil</keyword>
<feature type="region of interest" description="Disordered" evidence="4">
    <location>
        <begin position="583"/>
        <end position="628"/>
    </location>
</feature>
<feature type="region of interest" description="Disordered" evidence="4">
    <location>
        <begin position="691"/>
        <end position="711"/>
    </location>
</feature>
<evidence type="ECO:0000313" key="6">
    <source>
        <dbReference type="EMBL" id="KAK9718311.1"/>
    </source>
</evidence>
<evidence type="ECO:0000256" key="1">
    <source>
        <dbReference type="ARBA" id="ARBA00004123"/>
    </source>
</evidence>
<feature type="region of interest" description="Disordered" evidence="4">
    <location>
        <begin position="275"/>
        <end position="322"/>
    </location>
</feature>
<dbReference type="SUPFAM" id="SSF47807">
    <property type="entry name" value="5' to 3' exonuclease, C-terminal subdomain"/>
    <property type="match status" value="1"/>
</dbReference>
<feature type="compositionally biased region" description="Polar residues" evidence="4">
    <location>
        <begin position="291"/>
        <end position="307"/>
    </location>
</feature>
<dbReference type="SMART" id="SM00484">
    <property type="entry name" value="XPGI"/>
    <property type="match status" value="1"/>
</dbReference>
<dbReference type="InterPro" id="IPR036279">
    <property type="entry name" value="5-3_exonuclease_C_sf"/>
</dbReference>
<evidence type="ECO:0000256" key="2">
    <source>
        <dbReference type="ARBA" id="ARBA00023242"/>
    </source>
</evidence>
<feature type="region of interest" description="Disordered" evidence="4">
    <location>
        <begin position="445"/>
        <end position="466"/>
    </location>
</feature>
<feature type="region of interest" description="Disordered" evidence="4">
    <location>
        <begin position="502"/>
        <end position="566"/>
    </location>
</feature>
<keyword evidence="7" id="KW-1185">Reference proteome</keyword>
<reference evidence="6 7" key="1">
    <citation type="submission" date="2023-04" db="EMBL/GenBank/DDBJ databases">
        <title>Genome of Basidiobolus ranarum AG-B5.</title>
        <authorList>
            <person name="Stajich J.E."/>
            <person name="Carter-House D."/>
            <person name="Gryganskyi A."/>
        </authorList>
    </citation>
    <scope>NUCLEOTIDE SEQUENCE [LARGE SCALE GENOMIC DNA]</scope>
    <source>
        <strain evidence="6 7">AG-B5</strain>
    </source>
</reference>
<comment type="caution">
    <text evidence="6">The sequence shown here is derived from an EMBL/GenBank/DDBJ whole genome shotgun (WGS) entry which is preliminary data.</text>
</comment>
<evidence type="ECO:0000256" key="4">
    <source>
        <dbReference type="SAM" id="MobiDB-lite"/>
    </source>
</evidence>
<dbReference type="PANTHER" id="PTHR16171">
    <property type="entry name" value="DNA REPAIR PROTEIN COMPLEMENTING XP-G CELLS-RELATED"/>
    <property type="match status" value="1"/>
</dbReference>
<dbReference type="CDD" id="cd09904">
    <property type="entry name" value="H3TH_XPG"/>
    <property type="match status" value="1"/>
</dbReference>
<feature type="region of interest" description="Disordered" evidence="4">
    <location>
        <begin position="1030"/>
        <end position="1102"/>
    </location>
</feature>
<feature type="compositionally biased region" description="Polar residues" evidence="4">
    <location>
        <begin position="583"/>
        <end position="592"/>
    </location>
</feature>
<protein>
    <submittedName>
        <fullName evidence="6">DNA repair protein rad2</fullName>
    </submittedName>
</protein>